<dbReference type="Gene3D" id="3.40.50.1820">
    <property type="entry name" value="alpha/beta hydrolase"/>
    <property type="match status" value="1"/>
</dbReference>
<dbReference type="SUPFAM" id="SSF53474">
    <property type="entry name" value="alpha/beta-Hydrolases"/>
    <property type="match status" value="1"/>
</dbReference>
<evidence type="ECO:0000313" key="3">
    <source>
        <dbReference type="Proteomes" id="UP000278673"/>
    </source>
</evidence>
<protein>
    <submittedName>
        <fullName evidence="2">Alpha/beta fold hydrolase</fullName>
    </submittedName>
</protein>
<feature type="chain" id="PRO_5018152230" evidence="1">
    <location>
        <begin position="42"/>
        <end position="303"/>
    </location>
</feature>
<name>A0A3M2MBE5_9ACTN</name>
<evidence type="ECO:0000256" key="1">
    <source>
        <dbReference type="SAM" id="SignalP"/>
    </source>
</evidence>
<proteinExistence type="predicted"/>
<accession>A0A3M2MBE5</accession>
<dbReference type="EMBL" id="RFFJ01000003">
    <property type="protein sequence ID" value="RMI46203.1"/>
    <property type="molecule type" value="Genomic_DNA"/>
</dbReference>
<dbReference type="InterPro" id="IPR002918">
    <property type="entry name" value="Lipase_EstA/Esterase_EstB"/>
</dbReference>
<dbReference type="RefSeq" id="WP_122181863.1">
    <property type="nucleotide sequence ID" value="NZ_RFFJ01000003.1"/>
</dbReference>
<reference evidence="2 3" key="1">
    <citation type="submission" date="2018-10" db="EMBL/GenBank/DDBJ databases">
        <title>Isolation, diversity and antifungal activity of actinobacteria from wheat.</title>
        <authorList>
            <person name="Han C."/>
        </authorList>
    </citation>
    <scope>NUCLEOTIDE SEQUENCE [LARGE SCALE GENOMIC DNA]</scope>
    <source>
        <strain evidence="2 3">NEAU-YY642</strain>
    </source>
</reference>
<dbReference type="PANTHER" id="PTHR32015:SF1">
    <property type="entry name" value="LIPASE"/>
    <property type="match status" value="1"/>
</dbReference>
<comment type="caution">
    <text evidence="2">The sequence shown here is derived from an EMBL/GenBank/DDBJ whole genome shotgun (WGS) entry which is preliminary data.</text>
</comment>
<keyword evidence="2" id="KW-0378">Hydrolase</keyword>
<dbReference type="InterPro" id="IPR029058">
    <property type="entry name" value="AB_hydrolase_fold"/>
</dbReference>
<dbReference type="PANTHER" id="PTHR32015">
    <property type="entry name" value="FASTING INDUCED LIPASE"/>
    <property type="match status" value="1"/>
</dbReference>
<gene>
    <name evidence="2" type="ORF">EBN88_01070</name>
</gene>
<organism evidence="2 3">
    <name type="scientific">Streptomyces triticirhizae</name>
    <dbReference type="NCBI Taxonomy" id="2483353"/>
    <lineage>
        <taxon>Bacteria</taxon>
        <taxon>Bacillati</taxon>
        <taxon>Actinomycetota</taxon>
        <taxon>Actinomycetes</taxon>
        <taxon>Kitasatosporales</taxon>
        <taxon>Streptomycetaceae</taxon>
        <taxon>Streptomyces</taxon>
    </lineage>
</organism>
<sequence length="303" mass="31541">MPFGKSGPPKSSKPSKKPRFALLAGLLALPLLALPGGAANAAAPADANAAASGGGWNRADCVSEHPRPVVLVHGTGANATVNWLGLAPYLVERGYCVYSLDYGQLPGLPVFHGLGPIEESSAQLAAFVDEVLATTGADEVDLVGHSQGGMMPRHYLKNHQGAADKVGALIAIAPSTNGTTLLGLTALLDVFPGLADAIDGFSPALLQQVVGSDFLTELNADGYTVPGVDYTVIATRYDEVVTPYRSQFIDEPGVRNVLLQDLCPLNVSGHATIGLTDRMAFHEVANALDPDTAEPTDCRHILS</sequence>
<feature type="signal peptide" evidence="1">
    <location>
        <begin position="1"/>
        <end position="41"/>
    </location>
</feature>
<keyword evidence="3" id="KW-1185">Reference proteome</keyword>
<dbReference type="GO" id="GO:0016298">
    <property type="term" value="F:lipase activity"/>
    <property type="evidence" value="ECO:0007669"/>
    <property type="project" value="TreeGrafter"/>
</dbReference>
<dbReference type="Pfam" id="PF01674">
    <property type="entry name" value="Lipase_2"/>
    <property type="match status" value="1"/>
</dbReference>
<dbReference type="Proteomes" id="UP000278673">
    <property type="component" value="Unassembled WGS sequence"/>
</dbReference>
<keyword evidence="1" id="KW-0732">Signal</keyword>
<dbReference type="AlphaFoldDB" id="A0A3M2MBE5"/>
<dbReference type="GO" id="GO:0016042">
    <property type="term" value="P:lipid catabolic process"/>
    <property type="evidence" value="ECO:0007669"/>
    <property type="project" value="InterPro"/>
</dbReference>
<evidence type="ECO:0000313" key="2">
    <source>
        <dbReference type="EMBL" id="RMI46203.1"/>
    </source>
</evidence>